<keyword evidence="2 4" id="KW-0238">DNA-binding</keyword>
<feature type="DNA-binding region" description="H-T-H motif" evidence="4">
    <location>
        <begin position="36"/>
        <end position="55"/>
    </location>
</feature>
<keyword evidence="1" id="KW-0805">Transcription regulation</keyword>
<accession>A0A1H0I0P2</accession>
<keyword evidence="3" id="KW-0804">Transcription</keyword>
<evidence type="ECO:0000256" key="3">
    <source>
        <dbReference type="ARBA" id="ARBA00023163"/>
    </source>
</evidence>
<evidence type="ECO:0000313" key="7">
    <source>
        <dbReference type="EMBL" id="SDO24909.1"/>
    </source>
</evidence>
<dbReference type="PANTHER" id="PTHR30055">
    <property type="entry name" value="HTH-TYPE TRANSCRIPTIONAL REGULATOR RUTR"/>
    <property type="match status" value="1"/>
</dbReference>
<dbReference type="PANTHER" id="PTHR30055:SF243">
    <property type="entry name" value="HTH-TYPE TRANSCRIPTIONAL REGULATOR RV1816"/>
    <property type="match status" value="1"/>
</dbReference>
<name>A0A1H0I0P2_9ACTN</name>
<dbReference type="EMBL" id="FNIE01000008">
    <property type="protein sequence ID" value="SDO24909.1"/>
    <property type="molecule type" value="Genomic_DNA"/>
</dbReference>
<dbReference type="Pfam" id="PF13305">
    <property type="entry name" value="TetR_C_33"/>
    <property type="match status" value="1"/>
</dbReference>
<organism evidence="7 8">
    <name type="scientific">Actinacidiphila guanduensis</name>
    <dbReference type="NCBI Taxonomy" id="310781"/>
    <lineage>
        <taxon>Bacteria</taxon>
        <taxon>Bacillati</taxon>
        <taxon>Actinomycetota</taxon>
        <taxon>Actinomycetes</taxon>
        <taxon>Kitasatosporales</taxon>
        <taxon>Streptomycetaceae</taxon>
        <taxon>Actinacidiphila</taxon>
    </lineage>
</organism>
<dbReference type="GO" id="GO:0003700">
    <property type="term" value="F:DNA-binding transcription factor activity"/>
    <property type="evidence" value="ECO:0007669"/>
    <property type="project" value="TreeGrafter"/>
</dbReference>
<feature type="region of interest" description="Disordered" evidence="5">
    <location>
        <begin position="270"/>
        <end position="294"/>
    </location>
</feature>
<protein>
    <submittedName>
        <fullName evidence="7">Transcriptional regulator, TetR family</fullName>
    </submittedName>
</protein>
<dbReference type="Gene3D" id="1.10.357.10">
    <property type="entry name" value="Tetracycline Repressor, domain 2"/>
    <property type="match status" value="1"/>
</dbReference>
<dbReference type="InterPro" id="IPR009057">
    <property type="entry name" value="Homeodomain-like_sf"/>
</dbReference>
<evidence type="ECO:0000256" key="2">
    <source>
        <dbReference type="ARBA" id="ARBA00023125"/>
    </source>
</evidence>
<dbReference type="PROSITE" id="PS50977">
    <property type="entry name" value="HTH_TETR_2"/>
    <property type="match status" value="1"/>
</dbReference>
<evidence type="ECO:0000313" key="8">
    <source>
        <dbReference type="Proteomes" id="UP000199341"/>
    </source>
</evidence>
<evidence type="ECO:0000256" key="4">
    <source>
        <dbReference type="PROSITE-ProRule" id="PRU00335"/>
    </source>
</evidence>
<dbReference type="InterPro" id="IPR025996">
    <property type="entry name" value="MT1864/Rv1816-like_C"/>
</dbReference>
<gene>
    <name evidence="7" type="ORF">SAMN05216259_108282</name>
</gene>
<evidence type="ECO:0000256" key="5">
    <source>
        <dbReference type="SAM" id="MobiDB-lite"/>
    </source>
</evidence>
<dbReference type="InterPro" id="IPR001647">
    <property type="entry name" value="HTH_TetR"/>
</dbReference>
<dbReference type="AlphaFoldDB" id="A0A1H0I0P2"/>
<feature type="domain" description="HTH tetR-type" evidence="6">
    <location>
        <begin position="13"/>
        <end position="73"/>
    </location>
</feature>
<dbReference type="GO" id="GO:0000976">
    <property type="term" value="F:transcription cis-regulatory region binding"/>
    <property type="evidence" value="ECO:0007669"/>
    <property type="project" value="TreeGrafter"/>
</dbReference>
<sequence length="294" mass="30558">MSVIRGARERARTEVTAAIKEEARRQLAAEGAARLSLRAVARELGMVSSALYRYFPSRDDLLTALIIDAYDAVGAAAEQALAAERGSPVERWVAVCRAARDWAVGHPHEYSLIYGSPVPGYAAPQDTVAPASRVALALIAVTREAHAAGVLGQPAGRPPAGPVRADAERLGAEVAPDLPVEVVSALLAAWAQVFGIVSFEVFGQFQGVVEARGPFFDHAAAALALQVGLPADSTGKASEARRGTADAVYEPAGDGPVALAYVPADEFADLDEDLPDEPARRNGGGAGHGVLPAK</sequence>
<dbReference type="Pfam" id="PF00440">
    <property type="entry name" value="TetR_N"/>
    <property type="match status" value="1"/>
</dbReference>
<dbReference type="OrthoDB" id="3210322at2"/>
<dbReference type="STRING" id="310781.SAMN05216259_108282"/>
<dbReference type="SUPFAM" id="SSF46689">
    <property type="entry name" value="Homeodomain-like"/>
    <property type="match status" value="1"/>
</dbReference>
<dbReference type="SUPFAM" id="SSF48498">
    <property type="entry name" value="Tetracyclin repressor-like, C-terminal domain"/>
    <property type="match status" value="1"/>
</dbReference>
<evidence type="ECO:0000259" key="6">
    <source>
        <dbReference type="PROSITE" id="PS50977"/>
    </source>
</evidence>
<dbReference type="InterPro" id="IPR036271">
    <property type="entry name" value="Tet_transcr_reg_TetR-rel_C_sf"/>
</dbReference>
<evidence type="ECO:0000256" key="1">
    <source>
        <dbReference type="ARBA" id="ARBA00023015"/>
    </source>
</evidence>
<proteinExistence type="predicted"/>
<keyword evidence="8" id="KW-1185">Reference proteome</keyword>
<dbReference type="Proteomes" id="UP000199341">
    <property type="component" value="Unassembled WGS sequence"/>
</dbReference>
<reference evidence="7 8" key="1">
    <citation type="submission" date="2016-10" db="EMBL/GenBank/DDBJ databases">
        <authorList>
            <person name="de Groot N.N."/>
        </authorList>
    </citation>
    <scope>NUCLEOTIDE SEQUENCE [LARGE SCALE GENOMIC DNA]</scope>
    <source>
        <strain evidence="7 8">CGMCC 4.2022</strain>
    </source>
</reference>
<dbReference type="InterPro" id="IPR050109">
    <property type="entry name" value="HTH-type_TetR-like_transc_reg"/>
</dbReference>